<dbReference type="PROSITE" id="PS00760">
    <property type="entry name" value="SPASE_I_2"/>
    <property type="match status" value="1"/>
</dbReference>
<feature type="active site" evidence="7">
    <location>
        <position position="38"/>
    </location>
</feature>
<evidence type="ECO:0000256" key="9">
    <source>
        <dbReference type="RuleBase" id="RU362042"/>
    </source>
</evidence>
<sequence>MNVKEEIFDWLYSLVIAFTCALLINAFLFHPTRVQGSSMEPTLQSNNYLLVSKIPHTLGQLPEYGDIVIIDSRVQRERTWKDDLIDPMHTYLTMTKLITEPDHHVWVKRVIGKPGDSLEFKDHKVYRNGIALDEPYTKEPMSYTSENKIIVPENHIFVMGDNRNNSSDSRYIGSVPKNQVLGKVVYKL</sequence>
<feature type="active site" evidence="7">
    <location>
        <position position="108"/>
    </location>
</feature>
<feature type="domain" description="Peptidase S26" evidence="10">
    <location>
        <begin position="8"/>
        <end position="185"/>
    </location>
</feature>
<dbReference type="GO" id="GO:0006465">
    <property type="term" value="P:signal peptide processing"/>
    <property type="evidence" value="ECO:0007669"/>
    <property type="project" value="InterPro"/>
</dbReference>
<name>A0A1I4MLA8_9FIRM</name>
<evidence type="ECO:0000256" key="8">
    <source>
        <dbReference type="RuleBase" id="RU003993"/>
    </source>
</evidence>
<evidence type="ECO:0000256" key="5">
    <source>
        <dbReference type="ARBA" id="ARBA00022670"/>
    </source>
</evidence>
<gene>
    <name evidence="11" type="ORF">SAMN04490355_103513</name>
</gene>
<dbReference type="GO" id="GO:0005886">
    <property type="term" value="C:plasma membrane"/>
    <property type="evidence" value="ECO:0007669"/>
    <property type="project" value="UniProtKB-SubCell"/>
</dbReference>
<evidence type="ECO:0000256" key="7">
    <source>
        <dbReference type="PIRSR" id="PIRSR600223-1"/>
    </source>
</evidence>
<keyword evidence="5 8" id="KW-0645">Protease</keyword>
<dbReference type="PROSITE" id="PS00761">
    <property type="entry name" value="SPASE_I_3"/>
    <property type="match status" value="1"/>
</dbReference>
<comment type="catalytic activity">
    <reaction evidence="1 8">
        <text>Cleavage of hydrophobic, N-terminal signal or leader sequences from secreted and periplasmic proteins.</text>
        <dbReference type="EC" id="3.4.21.89"/>
    </reaction>
</comment>
<dbReference type="CDD" id="cd06530">
    <property type="entry name" value="S26_SPase_I"/>
    <property type="match status" value="1"/>
</dbReference>
<evidence type="ECO:0000313" key="11">
    <source>
        <dbReference type="EMBL" id="SFM03999.1"/>
    </source>
</evidence>
<dbReference type="AlphaFoldDB" id="A0A1I4MLA8"/>
<keyword evidence="8" id="KW-0812">Transmembrane</keyword>
<keyword evidence="12" id="KW-1185">Reference proteome</keyword>
<dbReference type="PANTHER" id="PTHR43390:SF1">
    <property type="entry name" value="CHLOROPLAST PROCESSING PEPTIDASE"/>
    <property type="match status" value="1"/>
</dbReference>
<dbReference type="InterPro" id="IPR000223">
    <property type="entry name" value="Pept_S26A_signal_pept_1"/>
</dbReference>
<dbReference type="PANTHER" id="PTHR43390">
    <property type="entry name" value="SIGNAL PEPTIDASE I"/>
    <property type="match status" value="1"/>
</dbReference>
<dbReference type="Gene3D" id="2.10.109.10">
    <property type="entry name" value="Umud Fragment, subunit A"/>
    <property type="match status" value="1"/>
</dbReference>
<dbReference type="PROSITE" id="PS00501">
    <property type="entry name" value="SPASE_I_1"/>
    <property type="match status" value="1"/>
</dbReference>
<protein>
    <recommendedName>
        <fullName evidence="4 8">Signal peptidase I</fullName>
        <ecNumber evidence="4 8">3.4.21.89</ecNumber>
    </recommendedName>
</protein>
<dbReference type="InterPro" id="IPR019533">
    <property type="entry name" value="Peptidase_S26"/>
</dbReference>
<proteinExistence type="inferred from homology"/>
<dbReference type="SUPFAM" id="SSF51306">
    <property type="entry name" value="LexA/Signal peptidase"/>
    <property type="match status" value="1"/>
</dbReference>
<dbReference type="Pfam" id="PF10502">
    <property type="entry name" value="Peptidase_S26"/>
    <property type="match status" value="1"/>
</dbReference>
<accession>A0A1I4MLA8</accession>
<evidence type="ECO:0000256" key="3">
    <source>
        <dbReference type="ARBA" id="ARBA00009370"/>
    </source>
</evidence>
<dbReference type="Proteomes" id="UP000199520">
    <property type="component" value="Unassembled WGS sequence"/>
</dbReference>
<evidence type="ECO:0000256" key="2">
    <source>
        <dbReference type="ARBA" id="ARBA00004401"/>
    </source>
</evidence>
<keyword evidence="8" id="KW-0472">Membrane</keyword>
<dbReference type="GO" id="GO:0004252">
    <property type="term" value="F:serine-type endopeptidase activity"/>
    <property type="evidence" value="ECO:0007669"/>
    <property type="project" value="InterPro"/>
</dbReference>
<dbReference type="STRING" id="1123291.SAMN04490355_103513"/>
<organism evidence="11 12">
    <name type="scientific">Pelosinus propionicus DSM 13327</name>
    <dbReference type="NCBI Taxonomy" id="1123291"/>
    <lineage>
        <taxon>Bacteria</taxon>
        <taxon>Bacillati</taxon>
        <taxon>Bacillota</taxon>
        <taxon>Negativicutes</taxon>
        <taxon>Selenomonadales</taxon>
        <taxon>Sporomusaceae</taxon>
        <taxon>Pelosinus</taxon>
    </lineage>
</organism>
<dbReference type="OrthoDB" id="9802919at2"/>
<dbReference type="EC" id="3.4.21.89" evidence="4 8"/>
<dbReference type="InterPro" id="IPR019756">
    <property type="entry name" value="Pept_S26A_signal_pept_1_Ser-AS"/>
</dbReference>
<evidence type="ECO:0000256" key="6">
    <source>
        <dbReference type="ARBA" id="ARBA00022801"/>
    </source>
</evidence>
<evidence type="ECO:0000256" key="1">
    <source>
        <dbReference type="ARBA" id="ARBA00000677"/>
    </source>
</evidence>
<dbReference type="EMBL" id="FOTS01000035">
    <property type="protein sequence ID" value="SFM03999.1"/>
    <property type="molecule type" value="Genomic_DNA"/>
</dbReference>
<comment type="similarity">
    <text evidence="3 9">Belongs to the peptidase S26 family.</text>
</comment>
<evidence type="ECO:0000313" key="12">
    <source>
        <dbReference type="Proteomes" id="UP000199520"/>
    </source>
</evidence>
<evidence type="ECO:0000256" key="4">
    <source>
        <dbReference type="ARBA" id="ARBA00013208"/>
    </source>
</evidence>
<keyword evidence="8" id="KW-1133">Transmembrane helix</keyword>
<evidence type="ECO:0000259" key="10">
    <source>
        <dbReference type="Pfam" id="PF10502"/>
    </source>
</evidence>
<dbReference type="InterPro" id="IPR019758">
    <property type="entry name" value="Pept_S26A_signal_pept_1_CS"/>
</dbReference>
<dbReference type="RefSeq" id="WP_090940000.1">
    <property type="nucleotide sequence ID" value="NZ_FOTS01000035.1"/>
</dbReference>
<feature type="transmembrane region" description="Helical" evidence="8">
    <location>
        <begin position="12"/>
        <end position="29"/>
    </location>
</feature>
<reference evidence="12" key="1">
    <citation type="submission" date="2016-10" db="EMBL/GenBank/DDBJ databases">
        <authorList>
            <person name="Varghese N."/>
            <person name="Submissions S."/>
        </authorList>
    </citation>
    <scope>NUCLEOTIDE SEQUENCE [LARGE SCALE GENOMIC DNA]</scope>
    <source>
        <strain evidence="12">DSM 13327</strain>
    </source>
</reference>
<dbReference type="PRINTS" id="PR00727">
    <property type="entry name" value="LEADERPTASE"/>
</dbReference>
<dbReference type="NCBIfam" id="TIGR02227">
    <property type="entry name" value="sigpep_I_bact"/>
    <property type="match status" value="1"/>
</dbReference>
<dbReference type="InterPro" id="IPR019757">
    <property type="entry name" value="Pept_S26A_signal_pept_1_Lys-AS"/>
</dbReference>
<dbReference type="GO" id="GO:0009003">
    <property type="term" value="F:signal peptidase activity"/>
    <property type="evidence" value="ECO:0007669"/>
    <property type="project" value="UniProtKB-EC"/>
</dbReference>
<dbReference type="InterPro" id="IPR036286">
    <property type="entry name" value="LexA/Signal_pep-like_sf"/>
</dbReference>
<keyword evidence="6 8" id="KW-0378">Hydrolase</keyword>
<comment type="subcellular location">
    <subcellularLocation>
        <location evidence="2">Cell membrane</location>
        <topology evidence="2">Single-pass type II membrane protein</topology>
    </subcellularLocation>
    <subcellularLocation>
        <location evidence="9">Membrane</location>
        <topology evidence="9">Single-pass type II membrane protein</topology>
    </subcellularLocation>
</comment>